<organism evidence="1 2">
    <name type="scientific">Reticulomyxa filosa</name>
    <dbReference type="NCBI Taxonomy" id="46433"/>
    <lineage>
        <taxon>Eukaryota</taxon>
        <taxon>Sar</taxon>
        <taxon>Rhizaria</taxon>
        <taxon>Retaria</taxon>
        <taxon>Foraminifera</taxon>
        <taxon>Monothalamids</taxon>
        <taxon>Reticulomyxidae</taxon>
        <taxon>Reticulomyxa</taxon>
    </lineage>
</organism>
<keyword evidence="2" id="KW-1185">Reference proteome</keyword>
<evidence type="ECO:0000313" key="2">
    <source>
        <dbReference type="Proteomes" id="UP000023152"/>
    </source>
</evidence>
<name>X6P250_RETFI</name>
<evidence type="ECO:0000313" key="1">
    <source>
        <dbReference type="EMBL" id="ETO32213.1"/>
    </source>
</evidence>
<sequence length="284" mass="32920">EYVYIEETCVELDGEEAGMSQKYTCSDGVLTRQIYRSGMFPLGATNGASVLQRLSPLPKHEQANEIGHPMYYAFFCFVLFDSANLSFCGTEKEKEEMDLRSKGEKDEMNKRPVYPCNFVSFDEGDIFALDECASVYDESHNLTYSFMFHCRSNNFSDMPHADIFLHSDNCTGPLYDRWFFNYTEKVKLKQFEYNGEDTNCSDTVYPYVSDVCLPLNGDSHLYQRYTCKDTIGLQYDIFNHSSCQSQYLVMSSIDRVGCHHYGNNSFFERYQVQCMCVLCPYFIM</sequence>
<reference evidence="1 2" key="1">
    <citation type="journal article" date="2013" name="Curr. Biol.">
        <title>The Genome of the Foraminiferan Reticulomyxa filosa.</title>
        <authorList>
            <person name="Glockner G."/>
            <person name="Hulsmann N."/>
            <person name="Schleicher M."/>
            <person name="Noegel A.A."/>
            <person name="Eichinger L."/>
            <person name="Gallinger C."/>
            <person name="Pawlowski J."/>
            <person name="Sierra R."/>
            <person name="Euteneuer U."/>
            <person name="Pillet L."/>
            <person name="Moustafa A."/>
            <person name="Platzer M."/>
            <person name="Groth M."/>
            <person name="Szafranski K."/>
            <person name="Schliwa M."/>
        </authorList>
    </citation>
    <scope>NUCLEOTIDE SEQUENCE [LARGE SCALE GENOMIC DNA]</scope>
</reference>
<dbReference type="EMBL" id="ASPP01004392">
    <property type="protein sequence ID" value="ETO32213.1"/>
    <property type="molecule type" value="Genomic_DNA"/>
</dbReference>
<protein>
    <submittedName>
        <fullName evidence="1">Uncharacterized protein</fullName>
    </submittedName>
</protein>
<comment type="caution">
    <text evidence="1">The sequence shown here is derived from an EMBL/GenBank/DDBJ whole genome shotgun (WGS) entry which is preliminary data.</text>
</comment>
<dbReference type="AlphaFoldDB" id="X6P250"/>
<feature type="non-terminal residue" evidence="1">
    <location>
        <position position="1"/>
    </location>
</feature>
<accession>X6P250</accession>
<gene>
    <name evidence="1" type="ORF">RFI_04904</name>
</gene>
<dbReference type="Proteomes" id="UP000023152">
    <property type="component" value="Unassembled WGS sequence"/>
</dbReference>
<proteinExistence type="predicted"/>